<name>A0A0D3FZ22_9ORYZ</name>
<sequence length="146" mass="14959">MDDHPKFTQIELCSGLVLLPPGYTPTRVARDRGKKKRGTAAGGGTERPPSRPALVRAESVGSSIYPPIIAVEGEADVAQGGLGFPEVPPGFEKVNAALAPNTPTPVASPSTAGPKKNKKLAAAMAVAAIERTSPITGPGRITVNSL</sequence>
<accession>A0A0D3FZ22</accession>
<keyword evidence="3" id="KW-1185">Reference proteome</keyword>
<reference evidence="2" key="1">
    <citation type="journal article" date="2009" name="Rice">
        <title>De Novo Next Generation Sequencing of Plant Genomes.</title>
        <authorList>
            <person name="Rounsley S."/>
            <person name="Marri P.R."/>
            <person name="Yu Y."/>
            <person name="He R."/>
            <person name="Sisneros N."/>
            <person name="Goicoechea J.L."/>
            <person name="Lee S.J."/>
            <person name="Angelova A."/>
            <person name="Kudrna D."/>
            <person name="Luo M."/>
            <person name="Affourtit J."/>
            <person name="Desany B."/>
            <person name="Knight J."/>
            <person name="Niazi F."/>
            <person name="Egholm M."/>
            <person name="Wing R.A."/>
        </authorList>
    </citation>
    <scope>NUCLEOTIDE SEQUENCE [LARGE SCALE GENOMIC DNA]</scope>
    <source>
        <strain evidence="2">cv. IRGC 105608</strain>
    </source>
</reference>
<evidence type="ECO:0000313" key="2">
    <source>
        <dbReference type="EnsemblPlants" id="OBART04G21980.1"/>
    </source>
</evidence>
<organism evidence="2">
    <name type="scientific">Oryza barthii</name>
    <dbReference type="NCBI Taxonomy" id="65489"/>
    <lineage>
        <taxon>Eukaryota</taxon>
        <taxon>Viridiplantae</taxon>
        <taxon>Streptophyta</taxon>
        <taxon>Embryophyta</taxon>
        <taxon>Tracheophyta</taxon>
        <taxon>Spermatophyta</taxon>
        <taxon>Magnoliopsida</taxon>
        <taxon>Liliopsida</taxon>
        <taxon>Poales</taxon>
        <taxon>Poaceae</taxon>
        <taxon>BOP clade</taxon>
        <taxon>Oryzoideae</taxon>
        <taxon>Oryzeae</taxon>
        <taxon>Oryzinae</taxon>
        <taxon>Oryza</taxon>
    </lineage>
</organism>
<proteinExistence type="predicted"/>
<evidence type="ECO:0000256" key="1">
    <source>
        <dbReference type="SAM" id="MobiDB-lite"/>
    </source>
</evidence>
<protein>
    <submittedName>
        <fullName evidence="2">Uncharacterized protein</fullName>
    </submittedName>
</protein>
<evidence type="ECO:0000313" key="3">
    <source>
        <dbReference type="Proteomes" id="UP000026960"/>
    </source>
</evidence>
<dbReference type="AlphaFoldDB" id="A0A0D3FZ22"/>
<dbReference type="PaxDb" id="65489-OBART04G21980.1"/>
<dbReference type="Gramene" id="OBART04G21980.1">
    <property type="protein sequence ID" value="OBART04G21980.1"/>
    <property type="gene ID" value="OBART04G21980"/>
</dbReference>
<feature type="region of interest" description="Disordered" evidence="1">
    <location>
        <begin position="23"/>
        <end position="54"/>
    </location>
</feature>
<dbReference type="Proteomes" id="UP000026960">
    <property type="component" value="Chromosome 4"/>
</dbReference>
<reference evidence="2" key="2">
    <citation type="submission" date="2015-03" db="UniProtKB">
        <authorList>
            <consortium name="EnsemblPlants"/>
        </authorList>
    </citation>
    <scope>IDENTIFICATION</scope>
</reference>
<dbReference type="EnsemblPlants" id="OBART04G21980.1">
    <property type="protein sequence ID" value="OBART04G21980.1"/>
    <property type="gene ID" value="OBART04G21980"/>
</dbReference>
<dbReference type="HOGENOM" id="CLU_146303_0_0_1"/>